<evidence type="ECO:0000256" key="3">
    <source>
        <dbReference type="ARBA" id="ARBA00010532"/>
    </source>
</evidence>
<evidence type="ECO:0000256" key="13">
    <source>
        <dbReference type="SAM" id="MobiDB-lite"/>
    </source>
</evidence>
<dbReference type="GO" id="GO:0070508">
    <property type="term" value="P:cholesterol import"/>
    <property type="evidence" value="ECO:0007669"/>
    <property type="project" value="TreeGrafter"/>
</dbReference>
<keyword evidence="16" id="KW-1185">Reference proteome</keyword>
<dbReference type="Ensembl" id="ENSCMUT00000007786.2">
    <property type="protein sequence ID" value="ENSCMUP00000007208.2"/>
    <property type="gene ID" value="ENSCMUG00000004742.2"/>
</dbReference>
<evidence type="ECO:0000256" key="11">
    <source>
        <dbReference type="ARBA" id="ARBA00040821"/>
    </source>
</evidence>
<evidence type="ECO:0000256" key="6">
    <source>
        <dbReference type="ARBA" id="ARBA00022989"/>
    </source>
</evidence>
<evidence type="ECO:0000256" key="8">
    <source>
        <dbReference type="ARBA" id="ARBA00023157"/>
    </source>
</evidence>
<accession>A0A8C3DL87</accession>
<feature type="region of interest" description="Disordered" evidence="13">
    <location>
        <begin position="526"/>
        <end position="548"/>
    </location>
</feature>
<dbReference type="InterPro" id="IPR002159">
    <property type="entry name" value="CD36_fam"/>
</dbReference>
<dbReference type="GO" id="GO:0005737">
    <property type="term" value="C:cytoplasm"/>
    <property type="evidence" value="ECO:0007669"/>
    <property type="project" value="TreeGrafter"/>
</dbReference>
<dbReference type="GO" id="GO:0034381">
    <property type="term" value="P:plasma lipoprotein particle clearance"/>
    <property type="evidence" value="ECO:0007669"/>
    <property type="project" value="TreeGrafter"/>
</dbReference>
<evidence type="ECO:0000256" key="12">
    <source>
        <dbReference type="ARBA" id="ARBA00042244"/>
    </source>
</evidence>
<dbReference type="PANTHER" id="PTHR11923:SF110">
    <property type="entry name" value="SCAVENGER RECEPTOR CLASS B MEMBER 1"/>
    <property type="match status" value="1"/>
</dbReference>
<feature type="compositionally biased region" description="Low complexity" evidence="13">
    <location>
        <begin position="526"/>
        <end position="540"/>
    </location>
</feature>
<evidence type="ECO:0000256" key="9">
    <source>
        <dbReference type="ARBA" id="ARBA00023170"/>
    </source>
</evidence>
<accession>A0A8U7P8T0</accession>
<dbReference type="AlphaFoldDB" id="A0A8C3DL87"/>
<evidence type="ECO:0000256" key="7">
    <source>
        <dbReference type="ARBA" id="ARBA00023136"/>
    </source>
</evidence>
<comment type="similarity">
    <text evidence="3">Belongs to the CD36 family.</text>
</comment>
<evidence type="ECO:0000256" key="5">
    <source>
        <dbReference type="ARBA" id="ARBA00022692"/>
    </source>
</evidence>
<dbReference type="GO" id="GO:0030169">
    <property type="term" value="F:low-density lipoprotein particle binding"/>
    <property type="evidence" value="ECO:0007669"/>
    <property type="project" value="TreeGrafter"/>
</dbReference>
<evidence type="ECO:0000313" key="16">
    <source>
        <dbReference type="Proteomes" id="UP000694553"/>
    </source>
</evidence>
<keyword evidence="5 14" id="KW-0812">Transmembrane</keyword>
<dbReference type="PANTHER" id="PTHR11923">
    <property type="entry name" value="SCAVENGER RECEPTOR CLASS B TYPE-1 SR-B1"/>
    <property type="match status" value="1"/>
</dbReference>
<gene>
    <name evidence="15" type="primary">SCARB1</name>
</gene>
<proteinExistence type="inferred from homology"/>
<keyword evidence="7 14" id="KW-0472">Membrane</keyword>
<evidence type="ECO:0000256" key="14">
    <source>
        <dbReference type="SAM" id="Phobius"/>
    </source>
</evidence>
<protein>
    <recommendedName>
        <fullName evidence="11">Scavenger receptor class B member 1</fullName>
    </recommendedName>
    <alternativeName>
        <fullName evidence="12">SR-BI</fullName>
    </alternativeName>
</protein>
<evidence type="ECO:0000313" key="15">
    <source>
        <dbReference type="Ensembl" id="ENSCMUP00000007208.2"/>
    </source>
</evidence>
<comment type="subcellular location">
    <subcellularLocation>
        <location evidence="2">Cell membrane</location>
        <topology evidence="2">Multi-pass membrane protein</topology>
    </subcellularLocation>
    <subcellularLocation>
        <location evidence="1">Membrane</location>
        <location evidence="1">Caveola</location>
        <topology evidence="1">Multi-pass membrane protein</topology>
    </subcellularLocation>
</comment>
<dbReference type="PRINTS" id="PR01609">
    <property type="entry name" value="CD36FAMILY"/>
</dbReference>
<feature type="transmembrane region" description="Helical" evidence="14">
    <location>
        <begin position="491"/>
        <end position="513"/>
    </location>
</feature>
<dbReference type="GO" id="GO:0005044">
    <property type="term" value="F:scavenger receptor activity"/>
    <property type="evidence" value="ECO:0007669"/>
    <property type="project" value="TreeGrafter"/>
</dbReference>
<reference evidence="15" key="3">
    <citation type="submission" date="2025-09" db="UniProtKB">
        <authorList>
            <consortium name="Ensembl"/>
        </authorList>
    </citation>
    <scope>IDENTIFICATION</scope>
</reference>
<keyword evidence="10" id="KW-0325">Glycoprotein</keyword>
<dbReference type="Pfam" id="PF01130">
    <property type="entry name" value="CD36"/>
    <property type="match status" value="1"/>
</dbReference>
<keyword evidence="9" id="KW-0675">Receptor</keyword>
<reference evidence="15" key="2">
    <citation type="submission" date="2025-08" db="UniProtKB">
        <authorList>
            <consortium name="Ensembl"/>
        </authorList>
    </citation>
    <scope>IDENTIFICATION</scope>
</reference>
<dbReference type="GO" id="GO:0005901">
    <property type="term" value="C:caveola"/>
    <property type="evidence" value="ECO:0007669"/>
    <property type="project" value="UniProtKB-SubCell"/>
</dbReference>
<dbReference type="GO" id="GO:0043654">
    <property type="term" value="P:recognition of apoptotic cell"/>
    <property type="evidence" value="ECO:0007669"/>
    <property type="project" value="TreeGrafter"/>
</dbReference>
<name>A0A8C3DL87_CORMO</name>
<organism evidence="15 16">
    <name type="scientific">Corvus moneduloides</name>
    <name type="common">New Caledonian crow</name>
    <dbReference type="NCBI Taxonomy" id="1196302"/>
    <lineage>
        <taxon>Eukaryota</taxon>
        <taxon>Metazoa</taxon>
        <taxon>Chordata</taxon>
        <taxon>Craniata</taxon>
        <taxon>Vertebrata</taxon>
        <taxon>Euteleostomi</taxon>
        <taxon>Archelosauria</taxon>
        <taxon>Archosauria</taxon>
        <taxon>Dinosauria</taxon>
        <taxon>Saurischia</taxon>
        <taxon>Theropoda</taxon>
        <taxon>Coelurosauria</taxon>
        <taxon>Aves</taxon>
        <taxon>Neognathae</taxon>
        <taxon>Neoaves</taxon>
        <taxon>Telluraves</taxon>
        <taxon>Australaves</taxon>
        <taxon>Passeriformes</taxon>
        <taxon>Corvoidea</taxon>
        <taxon>Corvidae</taxon>
        <taxon>Corvus</taxon>
    </lineage>
</organism>
<dbReference type="Proteomes" id="UP000694553">
    <property type="component" value="Unassembled WGS sequence"/>
</dbReference>
<reference evidence="16" key="1">
    <citation type="submission" date="2019-10" db="EMBL/GenBank/DDBJ databases">
        <title>Corvus moneduloides (New Caledonian crow) genome, bCorMon1, primary haplotype.</title>
        <authorList>
            <person name="Rutz C."/>
            <person name="Fungtammasan C."/>
            <person name="Mountcastle J."/>
            <person name="Formenti G."/>
            <person name="Chow W."/>
            <person name="Howe K."/>
            <person name="Steele M.P."/>
            <person name="Fernandes J."/>
            <person name="Gilbert M.T.P."/>
            <person name="Fedrigo O."/>
            <person name="Jarvis E.D."/>
            <person name="Gemmell N."/>
        </authorList>
    </citation>
    <scope>NUCLEOTIDE SEQUENCE [LARGE SCALE GENOMIC DNA]</scope>
</reference>
<dbReference type="GO" id="GO:0008289">
    <property type="term" value="F:lipid binding"/>
    <property type="evidence" value="ECO:0007669"/>
    <property type="project" value="TreeGrafter"/>
</dbReference>
<keyword evidence="8" id="KW-1015">Disulfide bond</keyword>
<evidence type="ECO:0000256" key="10">
    <source>
        <dbReference type="ARBA" id="ARBA00023180"/>
    </source>
</evidence>
<keyword evidence="6 14" id="KW-1133">Transmembrane helix</keyword>
<dbReference type="GO" id="GO:0033344">
    <property type="term" value="P:cholesterol efflux"/>
    <property type="evidence" value="ECO:0007669"/>
    <property type="project" value="TreeGrafter"/>
</dbReference>
<keyword evidence="4" id="KW-1003">Cell membrane</keyword>
<evidence type="ECO:0000256" key="2">
    <source>
        <dbReference type="ARBA" id="ARBA00004651"/>
    </source>
</evidence>
<sequence>MWHLGWSSPVCRLFWRVGFCGSAYLGTSLMWLGFAVAVGEAMEETWAFVLNFLGVELGRNTLCLQESILSGCLSCGLPSPPARCLPWLGCEVYICSHAASPAAVLLLAGVWSPSSPGLCRPSLLHRQQGLCLGEGSHDLPSLCREYRYKTNITFHNNDTVSYLENRNLFFQPDLSNGTEDEYVVVPNILMLGAAVMMEKLPNVLKILLSGALAGLKQEAFMNRTVGEIMWGYEDPLIDTINMLVPGLIPFKGKFGLFVDFNNSNSGLFTVNTGMKDISQVHMIDSWNGLKKVNYWRSSQCNMINGTAGEMWPPFMSPTSLEFYSPDACRSMTLVYEQSGKFKGVPTYRFVAPKTLFANGTDYPPNEGFCPCMQSGIQNVSTCRLNAPMFISHPHFYNADPSLVSAVEGLHPSKEQHGLFLDVHPMTGIPMNCSIKLQLNLYIKRVSGIIQTGKIKPVVLPLLWFAESGSIEGSVLKQFYNNLVLLPSVLDYVQYIFLGLSVPLIISAAVLMAMSKEKCSLFWSSNKKSSDSNKANQASSATNLPPVKGTVLREARM</sequence>
<evidence type="ECO:0000256" key="1">
    <source>
        <dbReference type="ARBA" id="ARBA00004189"/>
    </source>
</evidence>
<evidence type="ECO:0000256" key="4">
    <source>
        <dbReference type="ARBA" id="ARBA00022475"/>
    </source>
</evidence>